<protein>
    <recommendedName>
        <fullName evidence="4">PD-(D/E)XK endonuclease-like domain-containing protein</fullName>
    </recommendedName>
</protein>
<accession>G8U0H7</accession>
<sequence length="360" mass="40568">MDAPAPLSERPLLSTQALWHQHLQQRLMEPPPFDPTEIRLSEAGQCPRRQTLRALGYAAALPTPRELAIFETGHWVEDRLAALWEARHPGQVNRQVTVTSPFGTGHIDLYIEPLNHIVECKTTTEKRRTELPLKSHVDQVTLYLHYWGNARGATAEIAYYIKETGNILAFPVTYDAARARELIVGLMEVQYAIQLTREPLPIPDDYQATQYPCAWYTADGLARCPYWEHCWGSSVTPMPDKKLGVVAVAPALAGDVDEYATIRQKQQALKGQLDILAVRREQLEAGFRTLLDERRAQALRAGDLTIKRTPIAGRTTVDLKAAIADGVVTEAQLQPYTVQHEGYDRWTVQQAKPRQHKQEG</sequence>
<keyword evidence="1" id="KW-0378">Hydrolase</keyword>
<dbReference type="STRING" id="679936.Sulac_0691"/>
<dbReference type="Gene3D" id="3.90.320.10">
    <property type="match status" value="1"/>
</dbReference>
<reference evidence="2 3" key="2">
    <citation type="journal article" date="2012" name="Stand. Genomic Sci.">
        <title>Complete genome sequence of the moderately thermophilic mineral-sulfide-oxidizing firmicute Sulfobacillus acidophilus type strain (NAL(T)).</title>
        <authorList>
            <person name="Anderson I."/>
            <person name="Chertkov O."/>
            <person name="Chen A."/>
            <person name="Saunders E."/>
            <person name="Lapidus A."/>
            <person name="Nolan M."/>
            <person name="Lucas S."/>
            <person name="Hammon N."/>
            <person name="Deshpande S."/>
            <person name="Cheng J.F."/>
            <person name="Han C."/>
            <person name="Tapia R."/>
            <person name="Goodwin L.A."/>
            <person name="Pitluck S."/>
            <person name="Liolios K."/>
            <person name="Pagani I."/>
            <person name="Ivanova N."/>
            <person name="Mikhailova N."/>
            <person name="Pati A."/>
            <person name="Palaniappan K."/>
            <person name="Land M."/>
            <person name="Pan C."/>
            <person name="Rohde M."/>
            <person name="Pukall R."/>
            <person name="Goker M."/>
            <person name="Detter J.C."/>
            <person name="Woyke T."/>
            <person name="Bristow J."/>
            <person name="Eisen J.A."/>
            <person name="Markowitz V."/>
            <person name="Hugenholtz P."/>
            <person name="Kyrpides N.C."/>
            <person name="Klenk H.P."/>
            <person name="Mavromatis K."/>
        </authorList>
    </citation>
    <scope>NUCLEOTIDE SEQUENCE [LARGE SCALE GENOMIC DNA]</scope>
    <source>
        <strain evidence="3">ATCC 700253 / DSM 10332 / NAL</strain>
    </source>
</reference>
<organism evidence="2 3">
    <name type="scientific">Sulfobacillus acidophilus (strain ATCC 700253 / DSM 10332 / NAL)</name>
    <dbReference type="NCBI Taxonomy" id="679936"/>
    <lineage>
        <taxon>Bacteria</taxon>
        <taxon>Bacillati</taxon>
        <taxon>Bacillota</taxon>
        <taxon>Clostridia</taxon>
        <taxon>Eubacteriales</taxon>
        <taxon>Clostridiales Family XVII. Incertae Sedis</taxon>
        <taxon>Sulfobacillus</taxon>
    </lineage>
</organism>
<keyword evidence="3" id="KW-1185">Reference proteome</keyword>
<evidence type="ECO:0000313" key="3">
    <source>
        <dbReference type="Proteomes" id="UP000005439"/>
    </source>
</evidence>
<evidence type="ECO:0000313" key="2">
    <source>
        <dbReference type="EMBL" id="AEW04199.1"/>
    </source>
</evidence>
<dbReference type="GO" id="GO:0016787">
    <property type="term" value="F:hydrolase activity"/>
    <property type="evidence" value="ECO:0007669"/>
    <property type="project" value="UniProtKB-KW"/>
</dbReference>
<dbReference type="HOGENOM" id="CLU_769300_0_0_9"/>
<dbReference type="Proteomes" id="UP000005439">
    <property type="component" value="Chromosome"/>
</dbReference>
<dbReference type="InterPro" id="IPR011604">
    <property type="entry name" value="PDDEXK-like_dom_sf"/>
</dbReference>
<dbReference type="EMBL" id="CP003179">
    <property type="protein sequence ID" value="AEW04199.1"/>
    <property type="molecule type" value="Genomic_DNA"/>
</dbReference>
<evidence type="ECO:0008006" key="4">
    <source>
        <dbReference type="Google" id="ProtNLM"/>
    </source>
</evidence>
<name>G8U0H7_SULAD</name>
<proteinExistence type="predicted"/>
<dbReference type="PATRIC" id="fig|679936.5.peg.743"/>
<dbReference type="AlphaFoldDB" id="G8U0H7"/>
<reference evidence="3" key="1">
    <citation type="submission" date="2011-12" db="EMBL/GenBank/DDBJ databases">
        <title>The complete genome of chromosome of Sulfobacillus acidophilus DSM 10332.</title>
        <authorList>
            <person name="Lucas S."/>
            <person name="Han J."/>
            <person name="Lapidus A."/>
            <person name="Bruce D."/>
            <person name="Goodwin L."/>
            <person name="Pitluck S."/>
            <person name="Peters L."/>
            <person name="Kyrpides N."/>
            <person name="Mavromatis K."/>
            <person name="Ivanova N."/>
            <person name="Mikhailova N."/>
            <person name="Chertkov O."/>
            <person name="Saunders E."/>
            <person name="Detter J.C."/>
            <person name="Tapia R."/>
            <person name="Han C."/>
            <person name="Land M."/>
            <person name="Hauser L."/>
            <person name="Markowitz V."/>
            <person name="Cheng J.-F."/>
            <person name="Hugenholtz P."/>
            <person name="Woyke T."/>
            <person name="Wu D."/>
            <person name="Pukall R."/>
            <person name="Gehrich-Schroeter G."/>
            <person name="Schneider S."/>
            <person name="Klenk H.-P."/>
            <person name="Eisen J.A."/>
        </authorList>
    </citation>
    <scope>NUCLEOTIDE SEQUENCE [LARGE SCALE GENOMIC DNA]</scope>
    <source>
        <strain evidence="3">ATCC 700253 / DSM 10332 / NAL</strain>
    </source>
</reference>
<gene>
    <name evidence="2" type="ordered locus">Sulac_0691</name>
</gene>
<dbReference type="KEGG" id="sap:Sulac_0691"/>
<evidence type="ECO:0000256" key="1">
    <source>
        <dbReference type="ARBA" id="ARBA00022801"/>
    </source>
</evidence>